<keyword evidence="1" id="KW-0456">Lyase</keyword>
<dbReference type="GO" id="GO:0005737">
    <property type="term" value="C:cytoplasm"/>
    <property type="evidence" value="ECO:0007669"/>
    <property type="project" value="TreeGrafter"/>
</dbReference>
<name>A0A9X2HH69_9SPHN</name>
<dbReference type="InterPro" id="IPR006680">
    <property type="entry name" value="Amidohydro-rel"/>
</dbReference>
<dbReference type="Pfam" id="PF04909">
    <property type="entry name" value="Amidohydro_2"/>
    <property type="match status" value="1"/>
</dbReference>
<dbReference type="GO" id="GO:0016831">
    <property type="term" value="F:carboxy-lyase activity"/>
    <property type="evidence" value="ECO:0007669"/>
    <property type="project" value="InterPro"/>
</dbReference>
<dbReference type="EMBL" id="JAMLDX010000003">
    <property type="protein sequence ID" value="MCP3729857.1"/>
    <property type="molecule type" value="Genomic_DNA"/>
</dbReference>
<proteinExistence type="predicted"/>
<reference evidence="3" key="1">
    <citation type="submission" date="2022-05" db="EMBL/GenBank/DDBJ databases">
        <title>Sphingomonas sp. strain MG17 Genome sequencing and assembly.</title>
        <authorList>
            <person name="Kim I."/>
        </authorList>
    </citation>
    <scope>NUCLEOTIDE SEQUENCE</scope>
    <source>
        <strain evidence="3">MG17</strain>
    </source>
</reference>
<feature type="domain" description="Amidohydrolase-related" evidence="2">
    <location>
        <begin position="6"/>
        <end position="280"/>
    </location>
</feature>
<keyword evidence="4" id="KW-1185">Reference proteome</keyword>
<dbReference type="InterPro" id="IPR032465">
    <property type="entry name" value="ACMSD"/>
</dbReference>
<dbReference type="PANTHER" id="PTHR21240:SF28">
    <property type="entry name" value="ISO-OROTATE DECARBOXYLASE (EUROFUNG)"/>
    <property type="match status" value="1"/>
</dbReference>
<sequence length="292" mass="31134">MPSSIVDIHPHVISDDESAYPPAPLFGKRSDWSQERPSTVETLIAQMDAAGVDKAAVVHSSTTYGFDNSYVVDACNLYPGRLLAVGSVDVLAPDAVATIRDWVGKGLGGLRVFTGGSTKDFDPSELDDPRAYPAWEALGELGLTMSIQTGPVGLPAVTALAKRFPNVPIILDHLGRPDVTDGPPYAAARSLFELAAVPTIYLKLTPRIMGDSKKGAATPETLFPRLVEAFGAQRMAWGSNYPTSEGTLAEIKATAEDRFATLSAGDREWIFGKTALTLYPQLTADMGIARAV</sequence>
<evidence type="ECO:0000313" key="4">
    <source>
        <dbReference type="Proteomes" id="UP001139451"/>
    </source>
</evidence>
<dbReference type="GO" id="GO:0016787">
    <property type="term" value="F:hydrolase activity"/>
    <property type="evidence" value="ECO:0007669"/>
    <property type="project" value="InterPro"/>
</dbReference>
<dbReference type="Proteomes" id="UP001139451">
    <property type="component" value="Unassembled WGS sequence"/>
</dbReference>
<comment type="caution">
    <text evidence="3">The sequence shown here is derived from an EMBL/GenBank/DDBJ whole genome shotgun (WGS) entry which is preliminary data.</text>
</comment>
<accession>A0A9X2HH69</accession>
<dbReference type="RefSeq" id="WP_254291953.1">
    <property type="nucleotide sequence ID" value="NZ_JAMLDX010000003.1"/>
</dbReference>
<evidence type="ECO:0000259" key="2">
    <source>
        <dbReference type="Pfam" id="PF04909"/>
    </source>
</evidence>
<dbReference type="AlphaFoldDB" id="A0A9X2HH69"/>
<organism evidence="3 4">
    <name type="scientific">Sphingomonas tagetis</name>
    <dbReference type="NCBI Taxonomy" id="2949092"/>
    <lineage>
        <taxon>Bacteria</taxon>
        <taxon>Pseudomonadati</taxon>
        <taxon>Pseudomonadota</taxon>
        <taxon>Alphaproteobacteria</taxon>
        <taxon>Sphingomonadales</taxon>
        <taxon>Sphingomonadaceae</taxon>
        <taxon>Sphingomonas</taxon>
    </lineage>
</organism>
<dbReference type="GO" id="GO:0019748">
    <property type="term" value="P:secondary metabolic process"/>
    <property type="evidence" value="ECO:0007669"/>
    <property type="project" value="TreeGrafter"/>
</dbReference>
<dbReference type="SUPFAM" id="SSF51556">
    <property type="entry name" value="Metallo-dependent hydrolases"/>
    <property type="match status" value="1"/>
</dbReference>
<gene>
    <name evidence="3" type="ORF">M9978_05375</name>
</gene>
<dbReference type="Gene3D" id="3.20.20.140">
    <property type="entry name" value="Metal-dependent hydrolases"/>
    <property type="match status" value="1"/>
</dbReference>
<dbReference type="InterPro" id="IPR032466">
    <property type="entry name" value="Metal_Hydrolase"/>
</dbReference>
<evidence type="ECO:0000313" key="3">
    <source>
        <dbReference type="EMBL" id="MCP3729857.1"/>
    </source>
</evidence>
<dbReference type="PANTHER" id="PTHR21240">
    <property type="entry name" value="2-AMINO-3-CARBOXYLMUCONATE-6-SEMIALDEHYDE DECARBOXYLASE"/>
    <property type="match status" value="1"/>
</dbReference>
<evidence type="ECO:0000256" key="1">
    <source>
        <dbReference type="ARBA" id="ARBA00023239"/>
    </source>
</evidence>
<protein>
    <submittedName>
        <fullName evidence="3">Amidohydrolase</fullName>
    </submittedName>
</protein>